<feature type="compositionally biased region" description="Basic and acidic residues" evidence="20">
    <location>
        <begin position="479"/>
        <end position="493"/>
    </location>
</feature>
<comment type="similarity">
    <text evidence="3">Belongs to the helicase family. RAD3/XPD subfamily.</text>
</comment>
<accession>A0ABR1FR64</accession>
<dbReference type="InterPro" id="IPR027417">
    <property type="entry name" value="P-loop_NTPase"/>
</dbReference>
<keyword evidence="8" id="KW-0378">Hydrolase</keyword>
<comment type="cofactor">
    <cofactor evidence="1">
        <name>[4Fe-4S] cluster</name>
        <dbReference type="ChEBI" id="CHEBI:49883"/>
    </cofactor>
</comment>
<keyword evidence="16" id="KW-0539">Nucleus</keyword>
<dbReference type="Proteomes" id="UP001363151">
    <property type="component" value="Unassembled WGS sequence"/>
</dbReference>
<proteinExistence type="inferred from homology"/>
<evidence type="ECO:0000256" key="14">
    <source>
        <dbReference type="ARBA" id="ARBA00023204"/>
    </source>
</evidence>
<name>A0ABR1FR64_AURAN</name>
<keyword evidence="13" id="KW-0238">DNA-binding</keyword>
<comment type="subcellular location">
    <subcellularLocation>
        <location evidence="2">Nucleus</location>
    </subcellularLocation>
</comment>
<dbReference type="InterPro" id="IPR006555">
    <property type="entry name" value="ATP-dep_Helicase_C"/>
</dbReference>
<evidence type="ECO:0000256" key="6">
    <source>
        <dbReference type="ARBA" id="ARBA00022741"/>
    </source>
</evidence>
<keyword evidence="11" id="KW-0408">Iron</keyword>
<dbReference type="CDD" id="cd04508">
    <property type="entry name" value="Tudor_SF"/>
    <property type="match status" value="1"/>
</dbReference>
<keyword evidence="12" id="KW-0411">Iron-sulfur</keyword>
<dbReference type="Gene3D" id="2.30.30.140">
    <property type="match status" value="1"/>
</dbReference>
<evidence type="ECO:0000256" key="17">
    <source>
        <dbReference type="ARBA" id="ARBA00044969"/>
    </source>
</evidence>
<keyword evidence="23" id="KW-1185">Reference proteome</keyword>
<evidence type="ECO:0000256" key="10">
    <source>
        <dbReference type="ARBA" id="ARBA00022840"/>
    </source>
</evidence>
<dbReference type="PROSITE" id="PS51193">
    <property type="entry name" value="HELICASE_ATP_BIND_2"/>
    <property type="match status" value="1"/>
</dbReference>
<dbReference type="InterPro" id="IPR010614">
    <property type="entry name" value="RAD3-like_helicase_DEAD"/>
</dbReference>
<evidence type="ECO:0000256" key="2">
    <source>
        <dbReference type="ARBA" id="ARBA00004123"/>
    </source>
</evidence>
<keyword evidence="14" id="KW-0234">DNA repair</keyword>
<dbReference type="InterPro" id="IPR014013">
    <property type="entry name" value="Helic_SF1/SF2_ATP-bd_DinG/Rad3"/>
</dbReference>
<feature type="domain" description="Helicase ATP-binding" evidence="21">
    <location>
        <begin position="884"/>
        <end position="1160"/>
    </location>
</feature>
<evidence type="ECO:0000313" key="23">
    <source>
        <dbReference type="Proteomes" id="UP001363151"/>
    </source>
</evidence>
<feature type="region of interest" description="Disordered" evidence="20">
    <location>
        <begin position="1"/>
        <end position="32"/>
    </location>
</feature>
<evidence type="ECO:0000256" key="8">
    <source>
        <dbReference type="ARBA" id="ARBA00022801"/>
    </source>
</evidence>
<dbReference type="EC" id="5.6.2.3" evidence="17"/>
<dbReference type="SMART" id="SM00491">
    <property type="entry name" value="HELICc2"/>
    <property type="match status" value="1"/>
</dbReference>
<sequence>MDDIGADDAALMEELPPGAVAEPDEEPPTEAHQWKTGYELLRERHDKLKADRAKFVEKAGRLAKKVAIQDDFLKVEGAGGGSRGRQLEILQTELDRRDRENALLKRKLGRAALQAKDAPSLSQYLDAANPAARFGAANRPRSPARPGSLSTEAARLVALEGELAKLKAKQRSDQTDLRRTREELVRLGKMNQALRANSKRARKERVDIARAGAYADASALAAEQRGASDDVRRHVPPDPVMKFSNPASMLAGAGPGGPATPSAVEHTFGGTRKPPSEPATRLVEDALRRAAAEVEGPSPRASAGAGGAFAVGAKVEARFRGGKRSYGGVVARDHGDGTYDIDYDDGEKEAHVAEALVAEKPSPRASGPPPVAAAPPPELAELAALLKQTIASSAGGDAARDLEAQLAAARDELRLAKLGGDAVPRELHDDAVKQLEESQTTIKKLREALLDSQRQAEAATSNGDDVRRLRRDLADAEDEVARLRTDAGDDGATRRGPARGRALPGHNDFEPKDGRGAALQIGARLPYLLCVRVANHHWSKDREPVDVFAFWAWLDGSCGWVTGLHEVGGGADERGSTLGWATGRVAPSLVPCTGQLAVKDGFRRDLRPESIVACDDLERTVLSAEGWQADAPAALVDARMDAKTGDGLRYANCEAAEHPKGSGTVWLSYAVVARAPSKCCPAPAGQCGRDPPQERLGRWLWVRLDDAAAPRPVSAPGDALVLDRSLGVFPAAWPPAPPLSPRPPGDTAEQRLWALLDHAVAFARSALDVVHRANAVVVAERELRGPSVDARDAALAALAAAADEAAPPEGADALRALEAALAERARGEIGAAAARLFSVLRAWLHRRFKEGLDVDDPPPPAPAPVAEEEEEGVSRLCMRFQLDELDVFFPYDALYPEQFTYICELKKALDAEGHALLEMPTGTGKTACLLTLITAYQYAHPEMGKLIYCTRTVPEMEKCLAELKRLRAYRDAQRGVGASKAPFLALCLSSRRNMCVHERVVRDADRDRVDVECRKMTASWARSRDDAEKCPFFEAWDEAGTEAEVPDGVYDVDDLRVLGKAKGWCPYFLARHAIAHANVIVYNYQYMLDPKVAGLVSRELEAESVVVFDEGHNIDNICIEALSVELDARRLDQAQRCVARLARSVDALRASDAGRVRAEYDRLVSGLRAAGSLPGDELGGASPVLPQDVLDEAVPGNVRKAEHFLRLLRVLVLHLKKKLAGTRVAVESPAAFLLGLQQATGLDAKPLKFFHTRLHQLLRTVEAAGLEDSAALGDVANFASIVSTYDDGFSVVADPTSRGPSGLPQARLDLACLDASLAIKPVLERFRSVVITSGTLSPLELYPKLLNFSPVVRESLQMSIFRPCILPLVVTKGADQQPVSTRFESRDDASVVRNFGQLLAGLCGDVPDGMVVFFPSYSYMERTVTTWDELGVLRKVAEHKLLFVETKDVVETTIALDNFRRACDTGRGAVFLSIARGKVAEGIDFDRHYGRCVLNVGVPFQYTQSPVLRTRLEYLLSKFAIREADFLSFDALRQTAQCVGRVIRSKTDYGIVILADARFARHDKRSKLPGWVQQFMTDANLNLSSDAALAITRTFLKQMAQPIDDRDLRQMLLDDRKLGAMLKDRDARAPADDAAPD</sequence>
<dbReference type="InterPro" id="IPR001945">
    <property type="entry name" value="RAD3/XPD"/>
</dbReference>
<keyword evidence="5" id="KW-0479">Metal-binding</keyword>
<dbReference type="CDD" id="cd18788">
    <property type="entry name" value="SF2_C_XPD"/>
    <property type="match status" value="1"/>
</dbReference>
<dbReference type="InterPro" id="IPR013020">
    <property type="entry name" value="Rad3/Chl1-like"/>
</dbReference>
<dbReference type="Pfam" id="PF13307">
    <property type="entry name" value="Helicase_C_2"/>
    <property type="match status" value="1"/>
</dbReference>
<evidence type="ECO:0000256" key="20">
    <source>
        <dbReference type="SAM" id="MobiDB-lite"/>
    </source>
</evidence>
<gene>
    <name evidence="22" type="primary">ERCC2</name>
    <name evidence="22" type="ORF">SO694_00060252</name>
</gene>
<dbReference type="InterPro" id="IPR006554">
    <property type="entry name" value="Helicase-like_DEXD_c2"/>
</dbReference>
<keyword evidence="15" id="KW-0413">Isomerase</keyword>
<keyword evidence="10" id="KW-0067">ATP-binding</keyword>
<comment type="catalytic activity">
    <reaction evidence="18">
        <text>ATP + H2O = ADP + phosphate + H(+)</text>
        <dbReference type="Rhea" id="RHEA:13065"/>
        <dbReference type="ChEBI" id="CHEBI:15377"/>
        <dbReference type="ChEBI" id="CHEBI:15378"/>
        <dbReference type="ChEBI" id="CHEBI:30616"/>
        <dbReference type="ChEBI" id="CHEBI:43474"/>
        <dbReference type="ChEBI" id="CHEBI:456216"/>
        <dbReference type="EC" id="5.6.2.3"/>
    </reaction>
</comment>
<dbReference type="SMART" id="SM00488">
    <property type="entry name" value="DEXDc2"/>
    <property type="match status" value="1"/>
</dbReference>
<evidence type="ECO:0000313" key="22">
    <source>
        <dbReference type="EMBL" id="KAK7236212.1"/>
    </source>
</evidence>
<evidence type="ECO:0000256" key="11">
    <source>
        <dbReference type="ARBA" id="ARBA00023004"/>
    </source>
</evidence>
<dbReference type="InterPro" id="IPR010643">
    <property type="entry name" value="HBB"/>
</dbReference>
<dbReference type="Pfam" id="PF06733">
    <property type="entry name" value="DEAD_2"/>
    <property type="match status" value="1"/>
</dbReference>
<keyword evidence="9 22" id="KW-0347">Helicase</keyword>
<evidence type="ECO:0000256" key="1">
    <source>
        <dbReference type="ARBA" id="ARBA00001966"/>
    </source>
</evidence>
<evidence type="ECO:0000256" key="4">
    <source>
        <dbReference type="ARBA" id="ARBA00022485"/>
    </source>
</evidence>
<feature type="coiled-coil region" evidence="19">
    <location>
        <begin position="149"/>
        <end position="197"/>
    </location>
</feature>
<reference evidence="22 23" key="1">
    <citation type="submission" date="2024-03" db="EMBL/GenBank/DDBJ databases">
        <title>Aureococcus anophagefferens CCMP1851 and Kratosvirus quantuckense: Draft genome of a second virus-susceptible host strain in the model system.</title>
        <authorList>
            <person name="Chase E."/>
            <person name="Truchon A.R."/>
            <person name="Schepens W."/>
            <person name="Wilhelm S.W."/>
        </authorList>
    </citation>
    <scope>NUCLEOTIDE SEQUENCE [LARGE SCALE GENOMIC DNA]</scope>
    <source>
        <strain evidence="22 23">CCMP1851</strain>
    </source>
</reference>
<feature type="region of interest" description="Disordered" evidence="20">
    <location>
        <begin position="252"/>
        <end position="278"/>
    </location>
</feature>
<keyword evidence="19" id="KW-0175">Coiled coil</keyword>
<evidence type="ECO:0000256" key="12">
    <source>
        <dbReference type="ARBA" id="ARBA00023014"/>
    </source>
</evidence>
<dbReference type="Gene3D" id="3.40.50.300">
    <property type="entry name" value="P-loop containing nucleotide triphosphate hydrolases"/>
    <property type="match status" value="2"/>
</dbReference>
<keyword evidence="4" id="KW-0004">4Fe-4S</keyword>
<evidence type="ECO:0000256" key="16">
    <source>
        <dbReference type="ARBA" id="ARBA00023242"/>
    </source>
</evidence>
<keyword evidence="6" id="KW-0547">Nucleotide-binding</keyword>
<dbReference type="GO" id="GO:0004386">
    <property type="term" value="F:helicase activity"/>
    <property type="evidence" value="ECO:0007669"/>
    <property type="project" value="UniProtKB-KW"/>
</dbReference>
<organism evidence="22 23">
    <name type="scientific">Aureococcus anophagefferens</name>
    <name type="common">Harmful bloom alga</name>
    <dbReference type="NCBI Taxonomy" id="44056"/>
    <lineage>
        <taxon>Eukaryota</taxon>
        <taxon>Sar</taxon>
        <taxon>Stramenopiles</taxon>
        <taxon>Ochrophyta</taxon>
        <taxon>Pelagophyceae</taxon>
        <taxon>Pelagomonadales</taxon>
        <taxon>Pelagomonadaceae</taxon>
        <taxon>Aureococcus</taxon>
    </lineage>
</organism>
<dbReference type="PRINTS" id="PR00852">
    <property type="entry name" value="XRODRMPGMNTD"/>
</dbReference>
<dbReference type="PANTHER" id="PTHR11472:SF1">
    <property type="entry name" value="GENERAL TRANSCRIPTION AND DNA REPAIR FACTOR IIH HELICASE SUBUNIT XPD"/>
    <property type="match status" value="1"/>
</dbReference>
<evidence type="ECO:0000256" key="9">
    <source>
        <dbReference type="ARBA" id="ARBA00022806"/>
    </source>
</evidence>
<evidence type="ECO:0000256" key="13">
    <source>
        <dbReference type="ARBA" id="ARBA00023125"/>
    </source>
</evidence>
<evidence type="ECO:0000256" key="18">
    <source>
        <dbReference type="ARBA" id="ARBA00048954"/>
    </source>
</evidence>
<dbReference type="PANTHER" id="PTHR11472">
    <property type="entry name" value="DNA REPAIR DEAD HELICASE RAD3/XP-D SUBFAMILY MEMBER"/>
    <property type="match status" value="1"/>
</dbReference>
<keyword evidence="7" id="KW-0227">DNA damage</keyword>
<evidence type="ECO:0000256" key="19">
    <source>
        <dbReference type="SAM" id="Coils"/>
    </source>
</evidence>
<dbReference type="SUPFAM" id="SSF52540">
    <property type="entry name" value="P-loop containing nucleoside triphosphate hydrolases"/>
    <property type="match status" value="1"/>
</dbReference>
<dbReference type="Pfam" id="PF06777">
    <property type="entry name" value="HBB"/>
    <property type="match status" value="1"/>
</dbReference>
<dbReference type="InterPro" id="IPR045028">
    <property type="entry name" value="DinG/Rad3-like"/>
</dbReference>
<evidence type="ECO:0000256" key="15">
    <source>
        <dbReference type="ARBA" id="ARBA00023235"/>
    </source>
</evidence>
<dbReference type="NCBIfam" id="TIGR00604">
    <property type="entry name" value="rad3"/>
    <property type="match status" value="1"/>
</dbReference>
<dbReference type="EMBL" id="JBBJCI010000286">
    <property type="protein sequence ID" value="KAK7236212.1"/>
    <property type="molecule type" value="Genomic_DNA"/>
</dbReference>
<evidence type="ECO:0000256" key="7">
    <source>
        <dbReference type="ARBA" id="ARBA00022763"/>
    </source>
</evidence>
<feature type="region of interest" description="Disordered" evidence="20">
    <location>
        <begin position="479"/>
        <end position="512"/>
    </location>
</feature>
<comment type="caution">
    <text evidence="22">The sequence shown here is derived from an EMBL/GenBank/DDBJ whole genome shotgun (WGS) entry which is preliminary data.</text>
</comment>
<evidence type="ECO:0000256" key="5">
    <source>
        <dbReference type="ARBA" id="ARBA00022723"/>
    </source>
</evidence>
<evidence type="ECO:0000256" key="3">
    <source>
        <dbReference type="ARBA" id="ARBA00009146"/>
    </source>
</evidence>
<evidence type="ECO:0000259" key="21">
    <source>
        <dbReference type="PROSITE" id="PS51193"/>
    </source>
</evidence>
<protein>
    <recommendedName>
        <fullName evidence="17">DNA 5'-3' helicase</fullName>
        <ecNumber evidence="17">5.6.2.3</ecNumber>
    </recommendedName>
</protein>